<organism evidence="1 2">
    <name type="scientific">Rotaria magnacalcarata</name>
    <dbReference type="NCBI Taxonomy" id="392030"/>
    <lineage>
        <taxon>Eukaryota</taxon>
        <taxon>Metazoa</taxon>
        <taxon>Spiralia</taxon>
        <taxon>Gnathifera</taxon>
        <taxon>Rotifera</taxon>
        <taxon>Eurotatoria</taxon>
        <taxon>Bdelloidea</taxon>
        <taxon>Philodinida</taxon>
        <taxon>Philodinidae</taxon>
        <taxon>Rotaria</taxon>
    </lineage>
</organism>
<dbReference type="AlphaFoldDB" id="A0A816WXU7"/>
<gene>
    <name evidence="1" type="ORF">MBJ925_LOCUS29197</name>
</gene>
<name>A0A816WXU7_9BILA</name>
<protein>
    <submittedName>
        <fullName evidence="1">Uncharacterized protein</fullName>
    </submittedName>
</protein>
<accession>A0A816WXU7</accession>
<reference evidence="1" key="1">
    <citation type="submission" date="2021-02" db="EMBL/GenBank/DDBJ databases">
        <authorList>
            <person name="Nowell W R."/>
        </authorList>
    </citation>
    <scope>NUCLEOTIDE SEQUENCE</scope>
</reference>
<dbReference type="EMBL" id="CAJNRE010015596">
    <property type="protein sequence ID" value="CAF2139173.1"/>
    <property type="molecule type" value="Genomic_DNA"/>
</dbReference>
<dbReference type="Proteomes" id="UP000663824">
    <property type="component" value="Unassembled WGS sequence"/>
</dbReference>
<sequence>MDSNDSSKRGFSLFGNYSSNESMANVPGVSWIRGVDDELNTVASGGLTGLLYRSTAGLKSALRGSLYGVAASSVYVMLTSKERLQTYM</sequence>
<evidence type="ECO:0000313" key="2">
    <source>
        <dbReference type="Proteomes" id="UP000663824"/>
    </source>
</evidence>
<evidence type="ECO:0000313" key="1">
    <source>
        <dbReference type="EMBL" id="CAF2139173.1"/>
    </source>
</evidence>
<comment type="caution">
    <text evidence="1">The sequence shown here is derived from an EMBL/GenBank/DDBJ whole genome shotgun (WGS) entry which is preliminary data.</text>
</comment>
<proteinExistence type="predicted"/>